<keyword evidence="1" id="KW-0378">Hydrolase</keyword>
<dbReference type="GO" id="GO:0004553">
    <property type="term" value="F:hydrolase activity, hydrolyzing O-glycosyl compounds"/>
    <property type="evidence" value="ECO:0007669"/>
    <property type="project" value="InterPro"/>
</dbReference>
<dbReference type="InterPro" id="IPR005181">
    <property type="entry name" value="SASA"/>
</dbReference>
<evidence type="ECO:0000259" key="2">
    <source>
        <dbReference type="Pfam" id="PF03629"/>
    </source>
</evidence>
<organism evidence="3 4">
    <name type="scientific">Pseudoxanthomonas helianthi</name>
    <dbReference type="NCBI Taxonomy" id="1453541"/>
    <lineage>
        <taxon>Bacteria</taxon>
        <taxon>Pseudomonadati</taxon>
        <taxon>Pseudomonadota</taxon>
        <taxon>Gammaproteobacteria</taxon>
        <taxon>Lysobacterales</taxon>
        <taxon>Lysobacteraceae</taxon>
        <taxon>Pseudoxanthomonas</taxon>
    </lineage>
</organism>
<accession>A0A940X251</accession>
<dbReference type="InterPro" id="IPR039329">
    <property type="entry name" value="SIAE"/>
</dbReference>
<dbReference type="InterPro" id="IPR036514">
    <property type="entry name" value="SGNH_hydro_sf"/>
</dbReference>
<dbReference type="AlphaFoldDB" id="A0A940X251"/>
<keyword evidence="4" id="KW-1185">Reference proteome</keyword>
<feature type="domain" description="Sialate O-acetylesterase" evidence="2">
    <location>
        <begin position="152"/>
        <end position="258"/>
    </location>
</feature>
<dbReference type="GO" id="GO:0005975">
    <property type="term" value="P:carbohydrate metabolic process"/>
    <property type="evidence" value="ECO:0007669"/>
    <property type="project" value="InterPro"/>
</dbReference>
<dbReference type="SUPFAM" id="SSF52266">
    <property type="entry name" value="SGNH hydrolase"/>
    <property type="match status" value="1"/>
</dbReference>
<dbReference type="GO" id="GO:0001681">
    <property type="term" value="F:sialate O-acetylesterase activity"/>
    <property type="evidence" value="ECO:0007669"/>
    <property type="project" value="InterPro"/>
</dbReference>
<evidence type="ECO:0000313" key="3">
    <source>
        <dbReference type="EMBL" id="MBP3983329.1"/>
    </source>
</evidence>
<evidence type="ECO:0000313" key="4">
    <source>
        <dbReference type="Proteomes" id="UP000673447"/>
    </source>
</evidence>
<dbReference type="PANTHER" id="PTHR22901:SF0">
    <property type="entry name" value="SIALATE O-ACETYLESTERASE"/>
    <property type="match status" value="1"/>
</dbReference>
<dbReference type="Gene3D" id="2.60.40.10">
    <property type="entry name" value="Immunoglobulins"/>
    <property type="match status" value="1"/>
</dbReference>
<dbReference type="SUPFAM" id="SSF49785">
    <property type="entry name" value="Galactose-binding domain-like"/>
    <property type="match status" value="1"/>
</dbReference>
<reference evidence="3" key="2">
    <citation type="submission" date="2021-03" db="EMBL/GenBank/DDBJ databases">
        <authorList>
            <person name="Cao W."/>
        </authorList>
    </citation>
    <scope>NUCLEOTIDE SEQUENCE</scope>
    <source>
        <strain evidence="3">110414</strain>
    </source>
</reference>
<evidence type="ECO:0000256" key="1">
    <source>
        <dbReference type="ARBA" id="ARBA00022801"/>
    </source>
</evidence>
<dbReference type="InterPro" id="IPR008979">
    <property type="entry name" value="Galactose-bd-like_sf"/>
</dbReference>
<reference evidence="3" key="1">
    <citation type="journal article" date="2016" name="Int. J. Syst. Evol. Microbiol.">
        <title>Pseudoxanthomonas helianthi sp. nov., isolated from roots of Jerusalem artichoke (Helianthus tuberosus).</title>
        <authorList>
            <person name="Kittiwongwattana C."/>
            <person name="Thawai C."/>
        </authorList>
    </citation>
    <scope>NUCLEOTIDE SEQUENCE</scope>
    <source>
        <strain evidence="3">110414</strain>
    </source>
</reference>
<dbReference type="EMBL" id="JAGKTC010000001">
    <property type="protein sequence ID" value="MBP3983329.1"/>
    <property type="molecule type" value="Genomic_DNA"/>
</dbReference>
<comment type="caution">
    <text evidence="3">The sequence shown here is derived from an EMBL/GenBank/DDBJ whole genome shotgun (WGS) entry which is preliminary data.</text>
</comment>
<dbReference type="Proteomes" id="UP000673447">
    <property type="component" value="Unassembled WGS sequence"/>
</dbReference>
<dbReference type="Gene3D" id="3.40.50.1110">
    <property type="entry name" value="SGNH hydrolase"/>
    <property type="match status" value="2"/>
</dbReference>
<name>A0A940X251_9GAMM</name>
<dbReference type="PANTHER" id="PTHR22901">
    <property type="entry name" value="SIALATE O-ACETYLESTERASE"/>
    <property type="match status" value="1"/>
</dbReference>
<sequence>MVARRQHRLLAEPQRPAAAGRPLAARAFAGLLRIARIPVCAGGRKMKTSKKGALALGLFALAPLAHAADSPLLHEMFQDHAVLQRDRPIPVWGEAAPGAEVKVSFAGKTVKAKAGTDGRWEATLPAQKAGGPYTLTASSGAASETANDILVGDVWLCSGQSNMELQVKRGLNTWAEISNAHNDRIRMLKVGLKESMVPRAHFIDPVQWQATTPDTVGEFSATCYYFARELQKRVDVPMGLINSSWGGSRIEAWLSAQALHRLGGFDEQLELLARYADDPLAANTGWGELWTKWWRSAPGVAQGDEPWKDVASSADWTAAPRGLGNYREWTPQLADFTGMLWFRTTFRLDAKQAAQGATLALGVADEVDVTWINGRAVGSSYGGGERNYALPAGLLHEGENTLVVNVLNTWSDGGLTGDAPRALRFADGSSVPLDRGWQYRVVPKQAGTPPQAPWLSAQGKGTLFNGMVKPLGGYGMRGALWYQGESNTGDAAAYRGLLRAYRDDLRAHFGKDLPLFVVQLANFGPAPTQPTESGWAELREVQREVVAEDPRSGLAVAIDIGDRYDIHPANKQELGARLARAARKVVYGEKIAATGPVPRTAKRNGDAVEVSFADVRGKLVAYSAEGPIAFELCGDAPGSCRYAEASLRGSDTVVLRAPVVNPTRVRHAWADSPVVTLFDTDGLPAGPFEIGVE</sequence>
<gene>
    <name evidence="3" type="ORF">J5837_02740</name>
</gene>
<proteinExistence type="predicted"/>
<dbReference type="Pfam" id="PF03629">
    <property type="entry name" value="SASA"/>
    <property type="match status" value="2"/>
</dbReference>
<dbReference type="InterPro" id="IPR013783">
    <property type="entry name" value="Ig-like_fold"/>
</dbReference>
<protein>
    <submittedName>
        <fullName evidence="3">Beta galactosidase jelly roll domain-containing protein</fullName>
    </submittedName>
</protein>
<feature type="domain" description="Sialate O-acetylesterase" evidence="2">
    <location>
        <begin position="454"/>
        <end position="582"/>
    </location>
</feature>